<feature type="region of interest" description="Disordered" evidence="1">
    <location>
        <begin position="263"/>
        <end position="308"/>
    </location>
</feature>
<reference evidence="2 3" key="1">
    <citation type="journal article" date="2023" name="BMC Biotechnol.">
        <title>Vitis rotundifolia cv Carlos genome sequencing.</title>
        <authorList>
            <person name="Huff M."/>
            <person name="Hulse-Kemp A."/>
            <person name="Scheffler B."/>
            <person name="Youngblood R."/>
            <person name="Simpson S."/>
            <person name="Babiker E."/>
            <person name="Staton M."/>
        </authorList>
    </citation>
    <scope>NUCLEOTIDE SEQUENCE [LARGE SCALE GENOMIC DNA]</scope>
    <source>
        <tissue evidence="2">Leaf</tissue>
    </source>
</reference>
<proteinExistence type="predicted"/>
<evidence type="ECO:0000313" key="3">
    <source>
        <dbReference type="Proteomes" id="UP001168098"/>
    </source>
</evidence>
<dbReference type="PANTHER" id="PTHR33356:SF17">
    <property type="entry name" value="TPX2 CENTRAL DOMAIN-CONTAINING PROTEIN"/>
    <property type="match status" value="1"/>
</dbReference>
<protein>
    <recommendedName>
        <fullName evidence="4">TIP41-like protein</fullName>
    </recommendedName>
</protein>
<dbReference type="AlphaFoldDB" id="A0AA38Z8N3"/>
<sequence>MALSPIGPRFWLPSHFLTDEDTLMDKENFNNNGANPVGAEIHGFPSEFPYEFDSFGSSSALNSPVESVMSSTETESDEEDLLTQLKRQLAHSTLQDTQKLAPSFSSENQEKTWVLSGSPQSTLSAVGNWSGRSTVSSNGSPNGRSRVSSPPTTPLSEKTDAWDLIYAAAGQVARLKMSGDGPKYQQGRGLLGPPRSPMPVPAQPAKNANTGFYSYQSLSNNFSQTSQSQHIRQEQVLKQQCSVWGREAKEAWFSQQQQQLQQQQQQQIHSRRSVGLESGRCGRPLGLPPSAWPPLQHQHQHQHQQSSSGMRAVFLGGSGLKRESAGTGVFLPRRFGNTSDSRKKPGCSTVLLPARVVQALNLNFEDMGSHSQPHFNGGVAPDYEALMARRNALISQQKRNLRPEGAMNHEIRLPQEWTY</sequence>
<accession>A0AA38Z8N3</accession>
<feature type="region of interest" description="Disordered" evidence="1">
    <location>
        <begin position="124"/>
        <end position="156"/>
    </location>
</feature>
<name>A0AA38Z8N3_VITRO</name>
<comment type="caution">
    <text evidence="2">The sequence shown here is derived from an EMBL/GenBank/DDBJ whole genome shotgun (WGS) entry which is preliminary data.</text>
</comment>
<organism evidence="2 3">
    <name type="scientific">Vitis rotundifolia</name>
    <name type="common">Muscadine grape</name>
    <dbReference type="NCBI Taxonomy" id="103349"/>
    <lineage>
        <taxon>Eukaryota</taxon>
        <taxon>Viridiplantae</taxon>
        <taxon>Streptophyta</taxon>
        <taxon>Embryophyta</taxon>
        <taxon>Tracheophyta</taxon>
        <taxon>Spermatophyta</taxon>
        <taxon>Magnoliopsida</taxon>
        <taxon>eudicotyledons</taxon>
        <taxon>Gunneridae</taxon>
        <taxon>Pentapetalae</taxon>
        <taxon>rosids</taxon>
        <taxon>Vitales</taxon>
        <taxon>Vitaceae</taxon>
        <taxon>Viteae</taxon>
        <taxon>Vitis</taxon>
    </lineage>
</organism>
<gene>
    <name evidence="2" type="ORF">PVL29_016748</name>
</gene>
<dbReference type="PANTHER" id="PTHR33356">
    <property type="entry name" value="TIP41-LIKE PROTEIN"/>
    <property type="match status" value="1"/>
</dbReference>
<dbReference type="EMBL" id="JARBHA010000013">
    <property type="protein sequence ID" value="KAJ9684438.1"/>
    <property type="molecule type" value="Genomic_DNA"/>
</dbReference>
<keyword evidence="3" id="KW-1185">Reference proteome</keyword>
<evidence type="ECO:0008006" key="4">
    <source>
        <dbReference type="Google" id="ProtNLM"/>
    </source>
</evidence>
<dbReference type="Proteomes" id="UP001168098">
    <property type="component" value="Unassembled WGS sequence"/>
</dbReference>
<evidence type="ECO:0000256" key="1">
    <source>
        <dbReference type="SAM" id="MobiDB-lite"/>
    </source>
</evidence>
<evidence type="ECO:0000313" key="2">
    <source>
        <dbReference type="EMBL" id="KAJ9684438.1"/>
    </source>
</evidence>